<feature type="non-terminal residue" evidence="2">
    <location>
        <position position="51"/>
    </location>
</feature>
<feature type="non-terminal residue" evidence="2">
    <location>
        <position position="1"/>
    </location>
</feature>
<proteinExistence type="predicted"/>
<evidence type="ECO:0000313" key="2">
    <source>
        <dbReference type="EMBL" id="GIQ91832.1"/>
    </source>
</evidence>
<dbReference type="Proteomes" id="UP000265618">
    <property type="component" value="Unassembled WGS sequence"/>
</dbReference>
<evidence type="ECO:0000259" key="1">
    <source>
        <dbReference type="PROSITE" id="PS50011"/>
    </source>
</evidence>
<gene>
    <name evidence="2" type="ORF">KIPB_015258</name>
</gene>
<keyword evidence="3" id="KW-1185">Reference proteome</keyword>
<evidence type="ECO:0000313" key="3">
    <source>
        <dbReference type="Proteomes" id="UP000265618"/>
    </source>
</evidence>
<comment type="caution">
    <text evidence="2">The sequence shown here is derived from an EMBL/GenBank/DDBJ whole genome shotgun (WGS) entry which is preliminary data.</text>
</comment>
<reference evidence="2 3" key="1">
    <citation type="journal article" date="2018" name="PLoS ONE">
        <title>The draft genome of Kipferlia bialata reveals reductive genome evolution in fornicate parasites.</title>
        <authorList>
            <person name="Tanifuji G."/>
            <person name="Takabayashi S."/>
            <person name="Kume K."/>
            <person name="Takagi M."/>
            <person name="Nakayama T."/>
            <person name="Kamikawa R."/>
            <person name="Inagaki Y."/>
            <person name="Hashimoto T."/>
        </authorList>
    </citation>
    <scope>NUCLEOTIDE SEQUENCE [LARGE SCALE GENOMIC DNA]</scope>
    <source>
        <strain evidence="2">NY0173</strain>
    </source>
</reference>
<dbReference type="EMBL" id="BDIP01008412">
    <property type="protein sequence ID" value="GIQ91832.1"/>
    <property type="molecule type" value="Genomic_DNA"/>
</dbReference>
<dbReference type="PROSITE" id="PS50011">
    <property type="entry name" value="PROTEIN_KINASE_DOM"/>
    <property type="match status" value="1"/>
</dbReference>
<dbReference type="AlphaFoldDB" id="A0A9K3DB04"/>
<organism evidence="2 3">
    <name type="scientific">Kipferlia bialata</name>
    <dbReference type="NCBI Taxonomy" id="797122"/>
    <lineage>
        <taxon>Eukaryota</taxon>
        <taxon>Metamonada</taxon>
        <taxon>Carpediemonas-like organisms</taxon>
        <taxon>Kipferlia</taxon>
    </lineage>
</organism>
<protein>
    <recommendedName>
        <fullName evidence="1">Protein kinase domain-containing protein</fullName>
    </recommendedName>
</protein>
<feature type="domain" description="Protein kinase" evidence="1">
    <location>
        <begin position="1"/>
        <end position="51"/>
    </location>
</feature>
<accession>A0A9K3DB04</accession>
<name>A0A9K3DB04_9EUKA</name>
<sequence length="51" mass="5913">GHDVKNLIKLRQQTPNSVPPERIELIARQMLDAVVHLHHRVPPVIHRDIKP</sequence>
<dbReference type="GO" id="GO:0004672">
    <property type="term" value="F:protein kinase activity"/>
    <property type="evidence" value="ECO:0007669"/>
    <property type="project" value="InterPro"/>
</dbReference>
<dbReference type="GO" id="GO:0005524">
    <property type="term" value="F:ATP binding"/>
    <property type="evidence" value="ECO:0007669"/>
    <property type="project" value="InterPro"/>
</dbReference>
<dbReference type="InterPro" id="IPR000719">
    <property type="entry name" value="Prot_kinase_dom"/>
</dbReference>
<dbReference type="InterPro" id="IPR011009">
    <property type="entry name" value="Kinase-like_dom_sf"/>
</dbReference>
<dbReference type="SUPFAM" id="SSF56112">
    <property type="entry name" value="Protein kinase-like (PK-like)"/>
    <property type="match status" value="1"/>
</dbReference>
<dbReference type="Gene3D" id="1.10.510.10">
    <property type="entry name" value="Transferase(Phosphotransferase) domain 1"/>
    <property type="match status" value="1"/>
</dbReference>